<comment type="caution">
    <text evidence="2">The sequence shown here is derived from an EMBL/GenBank/DDBJ whole genome shotgun (WGS) entry which is preliminary data.</text>
</comment>
<name>A0ABR7LI56_9ACTN</name>
<gene>
    <name evidence="2" type="ORF">HKK74_02010</name>
</gene>
<dbReference type="RefSeq" id="WP_187241213.1">
    <property type="nucleotide sequence ID" value="NZ_BAAAOK010000011.1"/>
</dbReference>
<proteinExistence type="predicted"/>
<keyword evidence="3" id="KW-1185">Reference proteome</keyword>
<reference evidence="2 3" key="1">
    <citation type="submission" date="2020-06" db="EMBL/GenBank/DDBJ databases">
        <title>Actinomadura xiongansis sp. nov., isolated from soil of Baiyangdian.</title>
        <authorList>
            <person name="Zhang X."/>
        </authorList>
    </citation>
    <scope>NUCLEOTIDE SEQUENCE [LARGE SCALE GENOMIC DNA]</scope>
    <source>
        <strain evidence="2 3">HBUM206468</strain>
    </source>
</reference>
<feature type="compositionally biased region" description="Basic and acidic residues" evidence="1">
    <location>
        <begin position="110"/>
        <end position="138"/>
    </location>
</feature>
<feature type="compositionally biased region" description="Basic and acidic residues" evidence="1">
    <location>
        <begin position="85"/>
        <end position="99"/>
    </location>
</feature>
<evidence type="ECO:0000313" key="3">
    <source>
        <dbReference type="Proteomes" id="UP000805614"/>
    </source>
</evidence>
<dbReference type="EMBL" id="JABVEC010000001">
    <property type="protein sequence ID" value="MBC6464279.1"/>
    <property type="molecule type" value="Genomic_DNA"/>
</dbReference>
<feature type="compositionally biased region" description="Low complexity" evidence="1">
    <location>
        <begin position="140"/>
        <end position="153"/>
    </location>
</feature>
<feature type="compositionally biased region" description="Basic and acidic residues" evidence="1">
    <location>
        <begin position="219"/>
        <end position="229"/>
    </location>
</feature>
<dbReference type="Proteomes" id="UP000805614">
    <property type="component" value="Unassembled WGS sequence"/>
</dbReference>
<evidence type="ECO:0000313" key="2">
    <source>
        <dbReference type="EMBL" id="MBC6464279.1"/>
    </source>
</evidence>
<sequence>MVWFKVDDGLAFHRKAVAAGNAAMGLWVRAGSWCSHQLTDGFVPEDMIGSLGNTGQAKRLVAVRLWERVEGGYQFWQWNDPGRQPTREQVEQEREAARERMHRVRTGKRSSPERSPEHAANGDRSSDAVRLPRPDPSRPEGTGVTVGESSTGSRRATDDDSKIDERIIELLAEHAGRTVSPEWAARVRRQILTGRDPRDPAAYVAAAIRGNPRDYLPTGDDHPSSRSVREAIAASMGDPP</sequence>
<feature type="region of interest" description="Disordered" evidence="1">
    <location>
        <begin position="77"/>
        <end position="160"/>
    </location>
</feature>
<accession>A0ABR7LI56</accession>
<organism evidence="2 3">
    <name type="scientific">Actinomadura alba</name>
    <dbReference type="NCBI Taxonomy" id="406431"/>
    <lineage>
        <taxon>Bacteria</taxon>
        <taxon>Bacillati</taxon>
        <taxon>Actinomycetota</taxon>
        <taxon>Actinomycetes</taxon>
        <taxon>Streptosporangiales</taxon>
        <taxon>Thermomonosporaceae</taxon>
        <taxon>Actinomadura</taxon>
    </lineage>
</organism>
<feature type="region of interest" description="Disordered" evidence="1">
    <location>
        <begin position="211"/>
        <end position="240"/>
    </location>
</feature>
<evidence type="ECO:0000256" key="1">
    <source>
        <dbReference type="SAM" id="MobiDB-lite"/>
    </source>
</evidence>
<protein>
    <submittedName>
        <fullName evidence="2">Uncharacterized protein</fullName>
    </submittedName>
</protein>